<feature type="compositionally biased region" description="Basic residues" evidence="1">
    <location>
        <begin position="108"/>
        <end position="121"/>
    </location>
</feature>
<dbReference type="PATRIC" id="fig|134601.6.peg.5306"/>
<sequence>MPGEHSPDTPETVERAVMLTVTAREPDGKLVSSLTMLIERVVARRGPEGWRVEDVSFFPENKFQTKTPSCPPGQSDKLAPGGPCVPNPPPAKQCPDGTSVPAAGPCPQRRRPKSAPGGRRR</sequence>
<protein>
    <submittedName>
        <fullName evidence="2">Uncharacterized protein</fullName>
    </submittedName>
</protein>
<gene>
    <name evidence="2" type="ORF">AFA91_25700</name>
</gene>
<dbReference type="STRING" id="134601.AFA91_25700"/>
<evidence type="ECO:0000313" key="2">
    <source>
        <dbReference type="EMBL" id="AKS34723.1"/>
    </source>
</evidence>
<dbReference type="AlphaFoldDB" id="A0A0K0XBF1"/>
<reference evidence="2 3" key="1">
    <citation type="submission" date="2015-07" db="EMBL/GenBank/DDBJ databases">
        <title>Complete genome sequence of Mycobacterium goodii X7B, a facultative thermophilic biodesulfurizing bacterium.</title>
        <authorList>
            <person name="Yu B."/>
            <person name="Li F."/>
            <person name="Xu P."/>
        </authorList>
    </citation>
    <scope>NUCLEOTIDE SEQUENCE [LARGE SCALE GENOMIC DNA]</scope>
    <source>
        <strain evidence="2 3">X7B</strain>
    </source>
</reference>
<dbReference type="Proteomes" id="UP000062255">
    <property type="component" value="Chromosome"/>
</dbReference>
<evidence type="ECO:0000256" key="1">
    <source>
        <dbReference type="SAM" id="MobiDB-lite"/>
    </source>
</evidence>
<proteinExistence type="predicted"/>
<name>A0A0K0XBF1_MYCGD</name>
<dbReference type="EMBL" id="CP012150">
    <property type="protein sequence ID" value="AKS34723.1"/>
    <property type="molecule type" value="Genomic_DNA"/>
</dbReference>
<dbReference type="KEGG" id="mgo:AFA91_25700"/>
<feature type="compositionally biased region" description="Pro residues" evidence="1">
    <location>
        <begin position="83"/>
        <end position="92"/>
    </location>
</feature>
<organism evidence="2 3">
    <name type="scientific">Mycolicibacterium goodii</name>
    <name type="common">Mycobacterium goodii</name>
    <dbReference type="NCBI Taxonomy" id="134601"/>
    <lineage>
        <taxon>Bacteria</taxon>
        <taxon>Bacillati</taxon>
        <taxon>Actinomycetota</taxon>
        <taxon>Actinomycetes</taxon>
        <taxon>Mycobacteriales</taxon>
        <taxon>Mycobacteriaceae</taxon>
        <taxon>Mycolicibacterium</taxon>
    </lineage>
</organism>
<accession>A0A0K0XBF1</accession>
<feature type="region of interest" description="Disordered" evidence="1">
    <location>
        <begin position="61"/>
        <end position="121"/>
    </location>
</feature>
<evidence type="ECO:0000313" key="3">
    <source>
        <dbReference type="Proteomes" id="UP000062255"/>
    </source>
</evidence>